<feature type="transmembrane region" description="Helical" evidence="1">
    <location>
        <begin position="219"/>
        <end position="240"/>
    </location>
</feature>
<evidence type="ECO:0000256" key="1">
    <source>
        <dbReference type="SAM" id="Phobius"/>
    </source>
</evidence>
<dbReference type="Pfam" id="PF13630">
    <property type="entry name" value="SdpI"/>
    <property type="match status" value="1"/>
</dbReference>
<comment type="caution">
    <text evidence="2">The sequence shown here is derived from an EMBL/GenBank/DDBJ whole genome shotgun (WGS) entry which is preliminary data.</text>
</comment>
<name>A0A419EUD5_9BACT</name>
<dbReference type="EMBL" id="QZKI01000098">
    <property type="protein sequence ID" value="RJP67851.1"/>
    <property type="molecule type" value="Genomic_DNA"/>
</dbReference>
<gene>
    <name evidence="2" type="ORF">C4532_13965</name>
</gene>
<keyword evidence="1" id="KW-0472">Membrane</keyword>
<evidence type="ECO:0000313" key="3">
    <source>
        <dbReference type="Proteomes" id="UP000285961"/>
    </source>
</evidence>
<reference evidence="2 3" key="1">
    <citation type="journal article" date="2017" name="ISME J.">
        <title>Energy and carbon metabolisms in a deep terrestrial subsurface fluid microbial community.</title>
        <authorList>
            <person name="Momper L."/>
            <person name="Jungbluth S.P."/>
            <person name="Lee M.D."/>
            <person name="Amend J.P."/>
        </authorList>
    </citation>
    <scope>NUCLEOTIDE SEQUENCE [LARGE SCALE GENOMIC DNA]</scope>
    <source>
        <strain evidence="2">SURF_17</strain>
    </source>
</reference>
<accession>A0A419EUD5</accession>
<keyword evidence="1" id="KW-0812">Transmembrane</keyword>
<feature type="transmembrane region" description="Helical" evidence="1">
    <location>
        <begin position="301"/>
        <end position="324"/>
    </location>
</feature>
<dbReference type="Proteomes" id="UP000285961">
    <property type="component" value="Unassembled WGS sequence"/>
</dbReference>
<proteinExistence type="predicted"/>
<organism evidence="2 3">
    <name type="scientific">Candidatus Abyssobacteria bacterium SURF_17</name>
    <dbReference type="NCBI Taxonomy" id="2093361"/>
    <lineage>
        <taxon>Bacteria</taxon>
        <taxon>Pseudomonadati</taxon>
        <taxon>Candidatus Hydrogenedentota</taxon>
        <taxon>Candidatus Abyssobacteria</taxon>
    </lineage>
</organism>
<protein>
    <submittedName>
        <fullName evidence="2">Uncharacterized protein</fullName>
    </submittedName>
</protein>
<dbReference type="InterPro" id="IPR025962">
    <property type="entry name" value="SdpI/YhfL"/>
</dbReference>
<dbReference type="AlphaFoldDB" id="A0A419EUD5"/>
<keyword evidence="1" id="KW-1133">Transmembrane helix</keyword>
<sequence>MSFLCLFVTPLLGREGFSMRANMSHVKLAIIALAVAFASCGRGEEQKNNGAFGEAPKFLQETIRDISPRAETPHESAKRGHGDEFVSLKPPYTDWKTTKDDPEPRISLQNAARALCVQAGKQYDFESSLRNTDPICRQWVYLSIDDKPWEEAMEELLAPFNITYVVRDNTVALIKPKDLEKLEQEMQDVASEFTHFDSPGTQPPRFHDEQAGKTANNNIMFSLVPIVTAVPIIAMCIPLLMGKIGMNSIYGVRIKKAYESEENWYKINRYGAQRLILWCVVYTVIGILTLFLPPIGTRGFILFIGIGPIVFIGIIPVIEILLYARKL</sequence>
<feature type="transmembrane region" description="Helical" evidence="1">
    <location>
        <begin position="275"/>
        <end position="295"/>
    </location>
</feature>
<evidence type="ECO:0000313" key="2">
    <source>
        <dbReference type="EMBL" id="RJP67851.1"/>
    </source>
</evidence>